<dbReference type="Gene3D" id="3.40.50.200">
    <property type="entry name" value="Peptidase S8/S53 domain"/>
    <property type="match status" value="1"/>
</dbReference>
<proteinExistence type="inferred from homology"/>
<dbReference type="SUPFAM" id="SSF52743">
    <property type="entry name" value="Subtilisin-like"/>
    <property type="match status" value="1"/>
</dbReference>
<dbReference type="InterPro" id="IPR037045">
    <property type="entry name" value="S8pro/Inhibitor_I9_sf"/>
</dbReference>
<dbReference type="InterPro" id="IPR036852">
    <property type="entry name" value="Peptidase_S8/S53_dom_sf"/>
</dbReference>
<sequence length="720" mass="77251">MLELTCICHILLVSAATLSTDYGDKKLYIVYMGSLPGGSYSPESHHLDILQSVVTDSSEPGRSLYRSYGRSFNGFAAWLTEPEQEKLSKRKEILSVFPSQPLKLHTTRSWDFMGLTESGDVGNLTAQSDMIIGVLDSGIWPESESFSDDGFGPVPKKWKGACKGGANFTCNRKIVGARWYVGQPSARDVVGHGTHTASIAAGNKVRGASFYNLAGGTARGGVPSSRIAVYVACCRAADLLAGFDDAIADGVDVITISIGYTYPVSSLLEDPISIGSFHAMANNIVTVNSAGNSGPYGATIYVLSPWVVSVGASSIDRKFDDKVVLADGTTLTGISVNSFTMGGEPKYPLIYGKKFNSSCNDSMSKLCAESCLDRDFLRGKILMCNDPKIIAYPKDLIGAAGLITSSDNVSYMNQLPGLALSSPAFEQLINYYTNTKKPRATILKSEAVKDDLAPAVAQFSARGPNTLFPEIMKPDVVAPGVNILAAFPPNTPPSGDFSDARRVKYNLMSGTSMACPHAAGAIGYLKSLYPGWSPSALKSALMTTARPLNASLHSDREFAYGSGHIDPVRAADPGLVFDISKKDYMHFLCNAYDNATCHKISGADCRCRRDKTPLTDFNYPALVARTNNGTSRNINVNFTRTVTNVGHPNSTYKAEVTADPNLEILVVPSALSFKNLNEKRSFVVSVSGAFPSDSKMLSSLLVWGDGDHMVRSPIVIYAAE</sequence>
<dbReference type="InterPro" id="IPR015500">
    <property type="entry name" value="Peptidase_S8_subtilisin-rel"/>
</dbReference>
<feature type="signal peptide" evidence="8">
    <location>
        <begin position="1"/>
        <end position="15"/>
    </location>
</feature>
<feature type="domain" description="Peptidase S8/S53" evidence="9">
    <location>
        <begin position="129"/>
        <end position="561"/>
    </location>
</feature>
<feature type="domain" description="Inhibitor I9" evidence="10">
    <location>
        <begin position="28"/>
        <end position="105"/>
    </location>
</feature>
<dbReference type="PROSITE" id="PS00138">
    <property type="entry name" value="SUBTILASE_SER"/>
    <property type="match status" value="1"/>
</dbReference>
<keyword evidence="2 7" id="KW-0645">Protease</keyword>
<accession>A0A7N0T6W4</accession>
<keyword evidence="3 8" id="KW-0732">Signal</keyword>
<dbReference type="Gramene" id="Kaladp0024s0454.1.v1.1">
    <property type="protein sequence ID" value="Kaladp0024s0454.1.v1.1"/>
    <property type="gene ID" value="Kaladp0024s0454.v1.1"/>
</dbReference>
<comment type="similarity">
    <text evidence="1 7">Belongs to the peptidase S8 family.</text>
</comment>
<dbReference type="Proteomes" id="UP000594263">
    <property type="component" value="Unplaced"/>
</dbReference>
<feature type="active site" description="Charge relay system" evidence="6 7">
    <location>
        <position position="136"/>
    </location>
</feature>
<dbReference type="CDD" id="cd04852">
    <property type="entry name" value="Peptidases_S8_3"/>
    <property type="match status" value="1"/>
</dbReference>
<organism evidence="12 13">
    <name type="scientific">Kalanchoe fedtschenkoi</name>
    <name type="common">Lavender scallops</name>
    <name type="synonym">South American air plant</name>
    <dbReference type="NCBI Taxonomy" id="63787"/>
    <lineage>
        <taxon>Eukaryota</taxon>
        <taxon>Viridiplantae</taxon>
        <taxon>Streptophyta</taxon>
        <taxon>Embryophyta</taxon>
        <taxon>Tracheophyta</taxon>
        <taxon>Spermatophyta</taxon>
        <taxon>Magnoliopsida</taxon>
        <taxon>eudicotyledons</taxon>
        <taxon>Gunneridae</taxon>
        <taxon>Pentapetalae</taxon>
        <taxon>Saxifragales</taxon>
        <taxon>Crassulaceae</taxon>
        <taxon>Kalanchoe</taxon>
    </lineage>
</organism>
<feature type="active site" description="Charge relay system" evidence="6 7">
    <location>
        <position position="192"/>
    </location>
</feature>
<reference evidence="12" key="1">
    <citation type="submission" date="2021-01" db="UniProtKB">
        <authorList>
            <consortium name="EnsemblPlants"/>
        </authorList>
    </citation>
    <scope>IDENTIFICATION</scope>
</reference>
<dbReference type="InterPro" id="IPR045051">
    <property type="entry name" value="SBT"/>
</dbReference>
<keyword evidence="4 7" id="KW-0378">Hydrolase</keyword>
<dbReference type="PANTHER" id="PTHR10795">
    <property type="entry name" value="PROPROTEIN CONVERTASE SUBTILISIN/KEXIN"/>
    <property type="match status" value="1"/>
</dbReference>
<evidence type="ECO:0000259" key="11">
    <source>
        <dbReference type="Pfam" id="PF17766"/>
    </source>
</evidence>
<name>A0A7N0T6W4_KALFE</name>
<feature type="active site" description="Charge relay system" evidence="6 7">
    <location>
        <position position="512"/>
    </location>
</feature>
<dbReference type="InterPro" id="IPR023828">
    <property type="entry name" value="Peptidase_S8_Ser-AS"/>
</dbReference>
<evidence type="ECO:0000256" key="3">
    <source>
        <dbReference type="ARBA" id="ARBA00022729"/>
    </source>
</evidence>
<dbReference type="Gene3D" id="3.30.70.80">
    <property type="entry name" value="Peptidase S8 propeptide/proteinase inhibitor I9"/>
    <property type="match status" value="1"/>
</dbReference>
<dbReference type="PROSITE" id="PS51892">
    <property type="entry name" value="SUBTILASE"/>
    <property type="match status" value="1"/>
</dbReference>
<evidence type="ECO:0000256" key="8">
    <source>
        <dbReference type="SAM" id="SignalP"/>
    </source>
</evidence>
<protein>
    <submittedName>
        <fullName evidence="12">Uncharacterized protein</fullName>
    </submittedName>
</protein>
<dbReference type="InterPro" id="IPR034197">
    <property type="entry name" value="Peptidases_S8_3"/>
</dbReference>
<dbReference type="Gene3D" id="2.60.40.2310">
    <property type="match status" value="1"/>
</dbReference>
<evidence type="ECO:0000259" key="9">
    <source>
        <dbReference type="Pfam" id="PF00082"/>
    </source>
</evidence>
<feature type="domain" description="Subtilisin-like protease fibronectin type-III" evidence="11">
    <location>
        <begin position="616"/>
        <end position="716"/>
    </location>
</feature>
<dbReference type="Pfam" id="PF00082">
    <property type="entry name" value="Peptidase_S8"/>
    <property type="match status" value="1"/>
</dbReference>
<keyword evidence="13" id="KW-1185">Reference proteome</keyword>
<dbReference type="GO" id="GO:0004252">
    <property type="term" value="F:serine-type endopeptidase activity"/>
    <property type="evidence" value="ECO:0007669"/>
    <property type="project" value="UniProtKB-UniRule"/>
</dbReference>
<evidence type="ECO:0000256" key="1">
    <source>
        <dbReference type="ARBA" id="ARBA00011073"/>
    </source>
</evidence>
<dbReference type="PRINTS" id="PR00723">
    <property type="entry name" value="SUBTILISIN"/>
</dbReference>
<evidence type="ECO:0000256" key="4">
    <source>
        <dbReference type="ARBA" id="ARBA00022801"/>
    </source>
</evidence>
<evidence type="ECO:0000313" key="12">
    <source>
        <dbReference type="EnsemblPlants" id="Kaladp0024s0454.1.v1.1"/>
    </source>
</evidence>
<feature type="chain" id="PRO_5029790448" evidence="8">
    <location>
        <begin position="16"/>
        <end position="720"/>
    </location>
</feature>
<dbReference type="Pfam" id="PF05922">
    <property type="entry name" value="Inhibitor_I9"/>
    <property type="match status" value="1"/>
</dbReference>
<evidence type="ECO:0000256" key="5">
    <source>
        <dbReference type="ARBA" id="ARBA00022825"/>
    </source>
</evidence>
<evidence type="ECO:0000256" key="7">
    <source>
        <dbReference type="PROSITE-ProRule" id="PRU01240"/>
    </source>
</evidence>
<dbReference type="Pfam" id="PF17766">
    <property type="entry name" value="fn3_6"/>
    <property type="match status" value="1"/>
</dbReference>
<dbReference type="EnsemblPlants" id="Kaladp0024s0454.1.v1.1">
    <property type="protein sequence ID" value="Kaladp0024s0454.1.v1.1"/>
    <property type="gene ID" value="Kaladp0024s0454.v1.1"/>
</dbReference>
<dbReference type="AlphaFoldDB" id="A0A7N0T6W4"/>
<dbReference type="OMA" id="KKCLARC"/>
<evidence type="ECO:0000256" key="6">
    <source>
        <dbReference type="PIRSR" id="PIRSR615500-1"/>
    </source>
</evidence>
<evidence type="ECO:0000259" key="10">
    <source>
        <dbReference type="Pfam" id="PF05922"/>
    </source>
</evidence>
<dbReference type="Gene3D" id="3.50.30.30">
    <property type="match status" value="1"/>
</dbReference>
<dbReference type="InterPro" id="IPR041469">
    <property type="entry name" value="Subtilisin-like_FN3"/>
</dbReference>
<dbReference type="InterPro" id="IPR000209">
    <property type="entry name" value="Peptidase_S8/S53_dom"/>
</dbReference>
<keyword evidence="5 7" id="KW-0720">Serine protease</keyword>
<dbReference type="InterPro" id="IPR010259">
    <property type="entry name" value="S8pro/Inhibitor_I9"/>
</dbReference>
<dbReference type="GO" id="GO:0006508">
    <property type="term" value="P:proteolysis"/>
    <property type="evidence" value="ECO:0007669"/>
    <property type="project" value="UniProtKB-KW"/>
</dbReference>
<evidence type="ECO:0000256" key="2">
    <source>
        <dbReference type="ARBA" id="ARBA00022670"/>
    </source>
</evidence>
<evidence type="ECO:0000313" key="13">
    <source>
        <dbReference type="Proteomes" id="UP000594263"/>
    </source>
</evidence>
<dbReference type="CDD" id="cd02120">
    <property type="entry name" value="PA_subtilisin_like"/>
    <property type="match status" value="1"/>
</dbReference>